<organism evidence="1 3">
    <name type="scientific">Rhipicephalus sanguineus</name>
    <name type="common">Brown dog tick</name>
    <name type="synonym">Ixodes sanguineus</name>
    <dbReference type="NCBI Taxonomy" id="34632"/>
    <lineage>
        <taxon>Eukaryota</taxon>
        <taxon>Metazoa</taxon>
        <taxon>Ecdysozoa</taxon>
        <taxon>Arthropoda</taxon>
        <taxon>Chelicerata</taxon>
        <taxon>Arachnida</taxon>
        <taxon>Acari</taxon>
        <taxon>Parasitiformes</taxon>
        <taxon>Ixodida</taxon>
        <taxon>Ixodoidea</taxon>
        <taxon>Ixodidae</taxon>
        <taxon>Rhipicephalinae</taxon>
        <taxon>Rhipicephalus</taxon>
        <taxon>Rhipicephalus</taxon>
    </lineage>
</organism>
<dbReference type="EMBL" id="JABSTV010001253">
    <property type="protein sequence ID" value="KAH7944401.1"/>
    <property type="molecule type" value="Genomic_DNA"/>
</dbReference>
<gene>
    <name evidence="1" type="ORF">HPB52_019030</name>
    <name evidence="2" type="ORF">HPB52_019031</name>
</gene>
<reference evidence="1" key="1">
    <citation type="journal article" date="2020" name="Cell">
        <title>Large-Scale Comparative Analyses of Tick Genomes Elucidate Their Genetic Diversity and Vector Capacities.</title>
        <authorList>
            <consortium name="Tick Genome and Microbiome Consortium (TIGMIC)"/>
            <person name="Jia N."/>
            <person name="Wang J."/>
            <person name="Shi W."/>
            <person name="Du L."/>
            <person name="Sun Y."/>
            <person name="Zhan W."/>
            <person name="Jiang J.F."/>
            <person name="Wang Q."/>
            <person name="Zhang B."/>
            <person name="Ji P."/>
            <person name="Bell-Sakyi L."/>
            <person name="Cui X.M."/>
            <person name="Yuan T.T."/>
            <person name="Jiang B.G."/>
            <person name="Yang W.F."/>
            <person name="Lam T.T."/>
            <person name="Chang Q.C."/>
            <person name="Ding S.J."/>
            <person name="Wang X.J."/>
            <person name="Zhu J.G."/>
            <person name="Ruan X.D."/>
            <person name="Zhao L."/>
            <person name="Wei J.T."/>
            <person name="Ye R.Z."/>
            <person name="Que T.C."/>
            <person name="Du C.H."/>
            <person name="Zhou Y.H."/>
            <person name="Cheng J.X."/>
            <person name="Dai P.F."/>
            <person name="Guo W.B."/>
            <person name="Han X.H."/>
            <person name="Huang E.J."/>
            <person name="Li L.F."/>
            <person name="Wei W."/>
            <person name="Gao Y.C."/>
            <person name="Liu J.Z."/>
            <person name="Shao H.Z."/>
            <person name="Wang X."/>
            <person name="Wang C.C."/>
            <person name="Yang T.C."/>
            <person name="Huo Q.B."/>
            <person name="Li W."/>
            <person name="Chen H.Y."/>
            <person name="Chen S.E."/>
            <person name="Zhou L.G."/>
            <person name="Ni X.B."/>
            <person name="Tian J.H."/>
            <person name="Sheng Y."/>
            <person name="Liu T."/>
            <person name="Pan Y.S."/>
            <person name="Xia L.Y."/>
            <person name="Li J."/>
            <person name="Zhao F."/>
            <person name="Cao W.C."/>
        </authorList>
    </citation>
    <scope>NUCLEOTIDE SEQUENCE</scope>
    <source>
        <strain evidence="1">Rsan-2018</strain>
    </source>
</reference>
<keyword evidence="3" id="KW-1185">Reference proteome</keyword>
<evidence type="ECO:0000313" key="1">
    <source>
        <dbReference type="EMBL" id="KAH7944400.1"/>
    </source>
</evidence>
<comment type="caution">
    <text evidence="1">The sequence shown here is derived from an EMBL/GenBank/DDBJ whole genome shotgun (WGS) entry which is preliminary data.</text>
</comment>
<proteinExistence type="predicted"/>
<dbReference type="EMBL" id="JABSTV010001253">
    <property type="protein sequence ID" value="KAH7944400.1"/>
    <property type="molecule type" value="Genomic_DNA"/>
</dbReference>
<sequence length="182" mass="20734">MSRRCSADSTLQQDTQKEFAKSCALRQARFYREALHLQIDRGPGSRSAKARKRQQHAALIEHALENKWRQELFVLRQHKRPSDTQSSGQVHTEEGVSVPDFVRQTIALGPKFAFERQNSPAELLSMVHDVSKRAPDGENERCVSEGVDVLRRYSRRDASVPTKKVGFLLLATHRSFAKLKLP</sequence>
<protein>
    <submittedName>
        <fullName evidence="1">Uncharacterized protein</fullName>
    </submittedName>
</protein>
<evidence type="ECO:0000313" key="2">
    <source>
        <dbReference type="EMBL" id="KAH7944401.1"/>
    </source>
</evidence>
<dbReference type="AlphaFoldDB" id="A0A9D4PJY3"/>
<accession>A0A9D4PJY3</accession>
<reference evidence="1" key="2">
    <citation type="submission" date="2021-09" db="EMBL/GenBank/DDBJ databases">
        <authorList>
            <person name="Jia N."/>
            <person name="Wang J."/>
            <person name="Shi W."/>
            <person name="Du L."/>
            <person name="Sun Y."/>
            <person name="Zhan W."/>
            <person name="Jiang J."/>
            <person name="Wang Q."/>
            <person name="Zhang B."/>
            <person name="Ji P."/>
            <person name="Sakyi L.B."/>
            <person name="Cui X."/>
            <person name="Yuan T."/>
            <person name="Jiang B."/>
            <person name="Yang W."/>
            <person name="Lam T.T.-Y."/>
            <person name="Chang Q."/>
            <person name="Ding S."/>
            <person name="Wang X."/>
            <person name="Zhu J."/>
            <person name="Ruan X."/>
            <person name="Zhao L."/>
            <person name="Wei J."/>
            <person name="Que T."/>
            <person name="Du C."/>
            <person name="Cheng J."/>
            <person name="Dai P."/>
            <person name="Han X."/>
            <person name="Huang E."/>
            <person name="Gao Y."/>
            <person name="Liu J."/>
            <person name="Shao H."/>
            <person name="Ye R."/>
            <person name="Li L."/>
            <person name="Wei W."/>
            <person name="Wang X."/>
            <person name="Wang C."/>
            <person name="Huo Q."/>
            <person name="Li W."/>
            <person name="Guo W."/>
            <person name="Chen H."/>
            <person name="Chen S."/>
            <person name="Zhou L."/>
            <person name="Zhou L."/>
            <person name="Ni X."/>
            <person name="Tian J."/>
            <person name="Zhou Y."/>
            <person name="Sheng Y."/>
            <person name="Liu T."/>
            <person name="Pan Y."/>
            <person name="Xia L."/>
            <person name="Li J."/>
            <person name="Zhao F."/>
            <person name="Cao W."/>
        </authorList>
    </citation>
    <scope>NUCLEOTIDE SEQUENCE</scope>
    <source>
        <strain evidence="1">Rsan-2018</strain>
        <tissue evidence="1">Larvae</tissue>
    </source>
</reference>
<evidence type="ECO:0000313" key="3">
    <source>
        <dbReference type="Proteomes" id="UP000821837"/>
    </source>
</evidence>
<name>A0A9D4PJY3_RHISA</name>
<dbReference type="Proteomes" id="UP000821837">
    <property type="component" value="Unassembled WGS sequence"/>
</dbReference>